<dbReference type="EMBL" id="HG994358">
    <property type="protein sequence ID" value="CAF2269113.1"/>
    <property type="molecule type" value="Genomic_DNA"/>
</dbReference>
<protein>
    <submittedName>
        <fullName evidence="1">(rape) hypothetical protein</fullName>
    </submittedName>
    <submittedName>
        <fullName evidence="3">BnaCnng70790D protein</fullName>
    </submittedName>
</protein>
<dbReference type="EMBL" id="HG994373">
    <property type="protein sequence ID" value="CAF1773384.1"/>
    <property type="molecule type" value="Genomic_DNA"/>
</dbReference>
<organism evidence="3">
    <name type="scientific">Brassica napus</name>
    <name type="common">Rape</name>
    <dbReference type="NCBI Taxonomy" id="3708"/>
    <lineage>
        <taxon>Eukaryota</taxon>
        <taxon>Viridiplantae</taxon>
        <taxon>Streptophyta</taxon>
        <taxon>Embryophyta</taxon>
        <taxon>Tracheophyta</taxon>
        <taxon>Spermatophyta</taxon>
        <taxon>Magnoliopsida</taxon>
        <taxon>eudicotyledons</taxon>
        <taxon>Gunneridae</taxon>
        <taxon>Pentapetalae</taxon>
        <taxon>rosids</taxon>
        <taxon>malvids</taxon>
        <taxon>Brassicales</taxon>
        <taxon>Brassicaceae</taxon>
        <taxon>Brassiceae</taxon>
        <taxon>Brassica</taxon>
    </lineage>
</organism>
<name>A0A078JX46_BRANA</name>
<evidence type="ECO:0000313" key="3">
    <source>
        <dbReference type="EMBL" id="CDY70995.1"/>
    </source>
</evidence>
<dbReference type="PaxDb" id="3708-A0A078JX46"/>
<gene>
    <name evidence="3" type="primary">BnaCnng70790D</name>
    <name evidence="2" type="ORF">DARMORV10_A04P07920.1</name>
    <name evidence="1" type="ORF">DARMORV10_C09P53730.1</name>
    <name evidence="3" type="ORF">GSBRNA2T00010386001</name>
</gene>
<evidence type="ECO:0000313" key="1">
    <source>
        <dbReference type="EMBL" id="CAF1773384.1"/>
    </source>
</evidence>
<reference evidence="3" key="1">
    <citation type="journal article" date="2014" name="Science">
        <title>Plant genetics. Early allopolyploid evolution in the post-Neolithic Brassica napus oilseed genome.</title>
        <authorList>
            <person name="Chalhoub B."/>
            <person name="Denoeud F."/>
            <person name="Liu S."/>
            <person name="Parkin I.A."/>
            <person name="Tang H."/>
            <person name="Wang X."/>
            <person name="Chiquet J."/>
            <person name="Belcram H."/>
            <person name="Tong C."/>
            <person name="Samans B."/>
            <person name="Correa M."/>
            <person name="Da Silva C."/>
            <person name="Just J."/>
            <person name="Falentin C."/>
            <person name="Koh C.S."/>
            <person name="Le Clainche I."/>
            <person name="Bernard M."/>
            <person name="Bento P."/>
            <person name="Noel B."/>
            <person name="Labadie K."/>
            <person name="Alberti A."/>
            <person name="Charles M."/>
            <person name="Arnaud D."/>
            <person name="Guo H."/>
            <person name="Daviaud C."/>
            <person name="Alamery S."/>
            <person name="Jabbari K."/>
            <person name="Zhao M."/>
            <person name="Edger P.P."/>
            <person name="Chelaifa H."/>
            <person name="Tack D."/>
            <person name="Lassalle G."/>
            <person name="Mestiri I."/>
            <person name="Schnel N."/>
            <person name="Le Paslier M.C."/>
            <person name="Fan G."/>
            <person name="Renault V."/>
            <person name="Bayer P.E."/>
            <person name="Golicz A.A."/>
            <person name="Manoli S."/>
            <person name="Lee T.H."/>
            <person name="Thi V.H."/>
            <person name="Chalabi S."/>
            <person name="Hu Q."/>
            <person name="Fan C."/>
            <person name="Tollenaere R."/>
            <person name="Lu Y."/>
            <person name="Battail C."/>
            <person name="Shen J."/>
            <person name="Sidebottom C.H."/>
            <person name="Wang X."/>
            <person name="Canaguier A."/>
            <person name="Chauveau A."/>
            <person name="Berard A."/>
            <person name="Deniot G."/>
            <person name="Guan M."/>
            <person name="Liu Z."/>
            <person name="Sun F."/>
            <person name="Lim Y.P."/>
            <person name="Lyons E."/>
            <person name="Town C.D."/>
            <person name="Bancroft I."/>
            <person name="Wang X."/>
            <person name="Meng J."/>
            <person name="Ma J."/>
            <person name="Pires J.C."/>
            <person name="King G.J."/>
            <person name="Brunel D."/>
            <person name="Delourme R."/>
            <person name="Renard M."/>
            <person name="Aury J.M."/>
            <person name="Adams K.L."/>
            <person name="Batley J."/>
            <person name="Snowdon R.J."/>
            <person name="Tost J."/>
            <person name="Edwards D."/>
            <person name="Zhou Y."/>
            <person name="Hua W."/>
            <person name="Sharpe A.G."/>
            <person name="Paterson A.H."/>
            <person name="Guan C."/>
            <person name="Wincker P."/>
        </authorList>
    </citation>
    <scope>NUCLEOTIDE SEQUENCE [LARGE SCALE GENOMIC DNA]</scope>
</reference>
<evidence type="ECO:0000313" key="2">
    <source>
        <dbReference type="EMBL" id="CAF2269113.1"/>
    </source>
</evidence>
<dbReference type="AlphaFoldDB" id="A0A078JX46"/>
<dbReference type="Gramene" id="CDY70995">
    <property type="protein sequence ID" value="CDY70995"/>
    <property type="gene ID" value="GSBRNA2T00010386001"/>
</dbReference>
<accession>A0A078JX46</accession>
<dbReference type="EMBL" id="LK044063">
    <property type="protein sequence ID" value="CDY70995.1"/>
    <property type="molecule type" value="Genomic_DNA"/>
</dbReference>
<reference evidence="1" key="3">
    <citation type="submission" date="2021-01" db="EMBL/GenBank/DDBJ databases">
        <authorList>
            <consortium name="Genoscope - CEA"/>
            <person name="William W."/>
        </authorList>
    </citation>
    <scope>NUCLEOTIDE SEQUENCE</scope>
</reference>
<reference evidence="3" key="2">
    <citation type="submission" date="2014-06" db="EMBL/GenBank/DDBJ databases">
        <authorList>
            <person name="Genoscope - CEA"/>
        </authorList>
    </citation>
    <scope>NUCLEOTIDE SEQUENCE</scope>
</reference>
<proteinExistence type="predicted"/>
<dbReference type="Proteomes" id="UP001295469">
    <property type="component" value="Chromosome A04"/>
</dbReference>
<sequence length="36" mass="4597">MNDERVDLIIDMYRKKMMVQRKKRLEKEVTVEWKKK</sequence>
<dbReference type="Proteomes" id="UP001295469">
    <property type="component" value="Chromosome C09"/>
</dbReference>